<evidence type="ECO:0000256" key="1">
    <source>
        <dbReference type="SAM" id="SignalP"/>
    </source>
</evidence>
<proteinExistence type="predicted"/>
<dbReference type="RefSeq" id="WP_248206008.1">
    <property type="nucleotide sequence ID" value="NZ_JALNMH010000003.1"/>
</dbReference>
<keyword evidence="3" id="KW-1185">Reference proteome</keyword>
<evidence type="ECO:0000313" key="3">
    <source>
        <dbReference type="Proteomes" id="UP001431449"/>
    </source>
</evidence>
<dbReference type="SUPFAM" id="SSF51126">
    <property type="entry name" value="Pectin lyase-like"/>
    <property type="match status" value="2"/>
</dbReference>
<evidence type="ECO:0008006" key="4">
    <source>
        <dbReference type="Google" id="ProtNLM"/>
    </source>
</evidence>
<name>A0ABT0GEU3_9GAMM</name>
<evidence type="ECO:0000313" key="2">
    <source>
        <dbReference type="EMBL" id="MCK7593051.1"/>
    </source>
</evidence>
<sequence length="568" mass="57693">MRRLVLLTSLLILNPALAREASVGPGCTFTDLQSAINFVAGDASGPDRLLLRQGTIPIPSGVVINLQADLSIEGGYSGCGSGAGAGRTVLDAAGGPDGTAITVFQGNNAIDPRLGFTRVEVTGASGETGPFANPEGGGLELRGRMRVVLGEQTEISDNRSGRGGGIYLLGNGPTARVVLSLIEGARVLDNAVVHSGGGIYCHDNATILLDDGDVSFNSAARGGGIDLAGASCLLDSQVAANAFTGINNNAGGGLETGAGRVLLRGRPGAPFYFIGNTGGGAHLGNRSATRVNHLLRNVVFHLNEAGTGGPAGGLSVFDNVRVVIESTSDQCSLFGLQGCSAFFNNVGPTAASGGGAITSGALTGEAIIEIRRTRFSGNRGGAAVYAGFSGAVLDAEGLLVEGNVATAAASGSLHSEVLLSARQARIRHTTITGNSARFVFDDFPEPLDLGGSILWHTGGRVLRASGARSIDYEGCLLASDTHGLPDPARIITGDPRLDAGFIPSRGSPALDACDALPGAESFDYAGRPRGIDQPTVPDRLGPYDLGALEAALLPPQGSDIFANGFESP</sequence>
<reference evidence="2" key="1">
    <citation type="submission" date="2022-04" db="EMBL/GenBank/DDBJ databases">
        <title>Lysobacter sp. CAU 1642 isolated from sea sand.</title>
        <authorList>
            <person name="Kim W."/>
        </authorList>
    </citation>
    <scope>NUCLEOTIDE SEQUENCE</scope>
    <source>
        <strain evidence="2">CAU 1642</strain>
    </source>
</reference>
<gene>
    <name evidence="2" type="ORF">M0G41_05120</name>
</gene>
<protein>
    <recommendedName>
        <fullName evidence="4">CSLREA domain-containing protein</fullName>
    </recommendedName>
</protein>
<accession>A0ABT0GEU3</accession>
<dbReference type="Proteomes" id="UP001431449">
    <property type="component" value="Unassembled WGS sequence"/>
</dbReference>
<feature type="chain" id="PRO_5045130419" description="CSLREA domain-containing protein" evidence="1">
    <location>
        <begin position="19"/>
        <end position="568"/>
    </location>
</feature>
<comment type="caution">
    <text evidence="2">The sequence shown here is derived from an EMBL/GenBank/DDBJ whole genome shotgun (WGS) entry which is preliminary data.</text>
</comment>
<dbReference type="EMBL" id="JALNMH010000003">
    <property type="protein sequence ID" value="MCK7593051.1"/>
    <property type="molecule type" value="Genomic_DNA"/>
</dbReference>
<dbReference type="InterPro" id="IPR011050">
    <property type="entry name" value="Pectin_lyase_fold/virulence"/>
</dbReference>
<feature type="signal peptide" evidence="1">
    <location>
        <begin position="1"/>
        <end position="18"/>
    </location>
</feature>
<organism evidence="2 3">
    <name type="scientific">Pseudomarimonas salicorniae</name>
    <dbReference type="NCBI Taxonomy" id="2933270"/>
    <lineage>
        <taxon>Bacteria</taxon>
        <taxon>Pseudomonadati</taxon>
        <taxon>Pseudomonadota</taxon>
        <taxon>Gammaproteobacteria</taxon>
        <taxon>Lysobacterales</taxon>
        <taxon>Lysobacteraceae</taxon>
        <taxon>Pseudomarimonas</taxon>
    </lineage>
</organism>
<keyword evidence="1" id="KW-0732">Signal</keyword>